<dbReference type="RefSeq" id="WP_210049258.1">
    <property type="nucleotide sequence ID" value="NZ_JAGINX010000001.1"/>
</dbReference>
<comment type="similarity">
    <text evidence="1">Belongs to the AHA1 family.</text>
</comment>
<feature type="domain" description="Activator of Hsp90 ATPase homologue 1/2-like C-terminal" evidence="2">
    <location>
        <begin position="23"/>
        <end position="158"/>
    </location>
</feature>
<dbReference type="EMBL" id="JAGINX010000001">
    <property type="protein sequence ID" value="MBP2318823.1"/>
    <property type="molecule type" value="Genomic_DNA"/>
</dbReference>
<gene>
    <name evidence="3" type="ORF">JOF45_001842</name>
</gene>
<organism evidence="3 4">
    <name type="scientific">Nesterenkonia lacusekhoensis</name>
    <dbReference type="NCBI Taxonomy" id="150832"/>
    <lineage>
        <taxon>Bacteria</taxon>
        <taxon>Bacillati</taxon>
        <taxon>Actinomycetota</taxon>
        <taxon>Actinomycetes</taxon>
        <taxon>Micrococcales</taxon>
        <taxon>Micrococcaceae</taxon>
        <taxon>Nesterenkonia</taxon>
    </lineage>
</organism>
<evidence type="ECO:0000259" key="2">
    <source>
        <dbReference type="Pfam" id="PF08327"/>
    </source>
</evidence>
<proteinExistence type="inferred from homology"/>
<feature type="domain" description="Activator of Hsp90 ATPase homologue 1/2-like C-terminal" evidence="2">
    <location>
        <begin position="191"/>
        <end position="322"/>
    </location>
</feature>
<evidence type="ECO:0000313" key="4">
    <source>
        <dbReference type="Proteomes" id="UP001519331"/>
    </source>
</evidence>
<protein>
    <submittedName>
        <fullName evidence="3">Uncharacterized protein YndB with AHSA1/START domain</fullName>
    </submittedName>
</protein>
<evidence type="ECO:0000256" key="1">
    <source>
        <dbReference type="ARBA" id="ARBA00006817"/>
    </source>
</evidence>
<dbReference type="Pfam" id="PF08327">
    <property type="entry name" value="AHSA1"/>
    <property type="match status" value="2"/>
</dbReference>
<dbReference type="InterPro" id="IPR013538">
    <property type="entry name" value="ASHA1/2-like_C"/>
</dbReference>
<dbReference type="SUPFAM" id="SSF55961">
    <property type="entry name" value="Bet v1-like"/>
    <property type="match status" value="2"/>
</dbReference>
<dbReference type="Proteomes" id="UP001519331">
    <property type="component" value="Unassembled WGS sequence"/>
</dbReference>
<reference evidence="3 4" key="1">
    <citation type="submission" date="2021-03" db="EMBL/GenBank/DDBJ databases">
        <title>Sequencing the genomes of 1000 actinobacteria strains.</title>
        <authorList>
            <person name="Klenk H.-P."/>
        </authorList>
    </citation>
    <scope>NUCLEOTIDE SEQUENCE [LARGE SCALE GENOMIC DNA]</scope>
    <source>
        <strain evidence="3 4">DSM 12544</strain>
    </source>
</reference>
<keyword evidence="4" id="KW-1185">Reference proteome</keyword>
<dbReference type="CDD" id="cd07814">
    <property type="entry name" value="SRPBCC_CalC_Aha1-like"/>
    <property type="match status" value="1"/>
</dbReference>
<dbReference type="InterPro" id="IPR023393">
    <property type="entry name" value="START-like_dom_sf"/>
</dbReference>
<comment type="caution">
    <text evidence="3">The sequence shown here is derived from an EMBL/GenBank/DDBJ whole genome shotgun (WGS) entry which is preliminary data.</text>
</comment>
<name>A0ABS4T336_9MICC</name>
<dbReference type="Gene3D" id="3.30.530.20">
    <property type="match status" value="2"/>
</dbReference>
<evidence type="ECO:0000313" key="3">
    <source>
        <dbReference type="EMBL" id="MBP2318823.1"/>
    </source>
</evidence>
<sequence length="325" mass="35983">MPVTHIQKNPEALTLTVTSDFAVPVRRLWDAYADPRQLEKFWGPPTYPATFTRHDLYPGGRSEYYMTGPNGEHAGGYWEFLSAEEGRFFEVIDGFADEQGRPNDQLPAGRMTFSFEQTAEGSRLTIVQHFGSLEDMETLLEMGQVEGIEAALGQADAVLADLRSFAAGREVDIQILSDTQIRASRIIRGNVEQVWQAQHDPELLKRWLLGPDGWVMTEATVAQAVGETYRYAWEPSVGVEGEAFAFTGELQESRPPHREVSTEAMEGVDGPPTLNEQTLTPVDGGTLLTIVITYADAQMRDMILGTGMAEGMEASYARMEAEVLA</sequence>
<accession>A0ABS4T336</accession>